<dbReference type="Pfam" id="PF13715">
    <property type="entry name" value="CarbopepD_reg_2"/>
    <property type="match status" value="1"/>
</dbReference>
<reference evidence="11" key="1">
    <citation type="submission" date="2016-11" db="EMBL/GenBank/DDBJ databases">
        <authorList>
            <person name="Varghese N."/>
            <person name="Submissions S."/>
        </authorList>
    </citation>
    <scope>NUCLEOTIDE SEQUENCE [LARGE SCALE GENOMIC DNA]</scope>
    <source>
        <strain evidence="11">DSM 22623</strain>
    </source>
</reference>
<dbReference type="PANTHER" id="PTHR30069:SF29">
    <property type="entry name" value="HEMOGLOBIN AND HEMOGLOBIN-HAPTOGLOBIN-BINDING PROTEIN 1-RELATED"/>
    <property type="match status" value="1"/>
</dbReference>
<keyword evidence="4 8" id="KW-0812">Transmembrane</keyword>
<evidence type="ECO:0000313" key="11">
    <source>
        <dbReference type="Proteomes" id="UP000184432"/>
    </source>
</evidence>
<sequence length="1050" mass="114254">MLFLALGVQTSFAQDKTITGTVTDNGGSPLPGVNIIVKGTNSGTQTDFDGKYSVSASAGSSLVFSYLGFTTQEVTVGSGNQIDVTLQEDAAVLEEVVVTGVASGTSKRKLGVSVNSVKAEDLQVQGAQAIDQALQGKIAGTIIQSTTGQPGQQQNIILRSINSLNSSQPMILIDGVQVSTSESSVGGASNQSSRLADIDFSNVERVETISGAAAGTIYGAQGANGVINIITKKGKAGAPVVNIRSSVSVAQAITGKDRLRADLHHYSTNAAGFLVDLNGTPVTQLNDEAQYLAVDPAERNINGTALGAEGINDTPFREPIFDATDILFRDAINTTNGITVSGGSEGIRYLVSGNRTEQESVLVVGKYTKYDGRINLGFDLGEKIKVNTRFDVINSTNTTGTDTDNANANNLINNVFQNLPHVDFFNRNSDGDLTVSPDATDPNSANPFFYQEIQVREDKITRYIANLDLTYQPFEVLSVNFKYGYDTFSQQFTFFQENQTNHQQASSIGTNVSGIINQVDTQEFFQNLLISTNLTLDFKEDLKINIPFTSNTTFNFDWRDLGSRTTDVQGTNLPTGPFGSFNVNQAVVKTFNEFSDEPFRTYGFLLNQKFDYESIFGFSAGFRRDFSNRFGNNLDFTFPRADAYLNFAELFESDLVSNLKIRGAYGEAGIQPLFSQNIFTLATTTVGSEVISGIPSSVANPSLEVETSKELEVGLDYTFTPGKGAWFTRLDGSVNYFDRKTDGAIFRLGLPSSTGTSAIFSNAYDISSDGVEASIDASMFTSEKFRWNFGLRFTKSTAVLDRIANGLPVVVNDNFVLDEGEEIGTFSVFPVITSLDALDASGNRIIPEADVNDFTVASSGYVVNKNTGRVVIGPDKVVAGSTQPDFVMTFINDFSFFNDFMGVSFQIDWFQGLDVYNRARQWLYNNGLHSDTAVPVSIEDPTGAVQTGAFVSYYTSLYNTNVPTSEFVEDGSFLRFRDISFNFKLNNVLNLEAFDYINLSISGRNLITITDYKGLDPEAARGFGNTFQRGFDEFTHPNVKSYNFGLNLAF</sequence>
<gene>
    <name evidence="10" type="ORF">SAMN04488508_10696</name>
</gene>
<dbReference type="SUPFAM" id="SSF56935">
    <property type="entry name" value="Porins"/>
    <property type="match status" value="1"/>
</dbReference>
<evidence type="ECO:0000256" key="1">
    <source>
        <dbReference type="ARBA" id="ARBA00004571"/>
    </source>
</evidence>
<evidence type="ECO:0000256" key="8">
    <source>
        <dbReference type="PROSITE-ProRule" id="PRU01360"/>
    </source>
</evidence>
<dbReference type="GO" id="GO:0009279">
    <property type="term" value="C:cell outer membrane"/>
    <property type="evidence" value="ECO:0007669"/>
    <property type="project" value="UniProtKB-SubCell"/>
</dbReference>
<keyword evidence="5" id="KW-0732">Signal</keyword>
<dbReference type="Gene3D" id="2.40.170.20">
    <property type="entry name" value="TonB-dependent receptor, beta-barrel domain"/>
    <property type="match status" value="1"/>
</dbReference>
<dbReference type="NCBIfam" id="TIGR04056">
    <property type="entry name" value="OMP_RagA_SusC"/>
    <property type="match status" value="1"/>
</dbReference>
<name>A0A1M6H6J1_9FLAO</name>
<protein>
    <submittedName>
        <fullName evidence="10">TonB-linked outer membrane protein, SusC/RagA family</fullName>
    </submittedName>
</protein>
<dbReference type="InterPro" id="IPR008969">
    <property type="entry name" value="CarboxyPept-like_regulatory"/>
</dbReference>
<dbReference type="InterPro" id="IPR023996">
    <property type="entry name" value="TonB-dep_OMP_SusC/RagA"/>
</dbReference>
<feature type="domain" description="TonB-dependent receptor plug" evidence="9">
    <location>
        <begin position="107"/>
        <end position="226"/>
    </location>
</feature>
<comment type="similarity">
    <text evidence="8">Belongs to the TonB-dependent receptor family.</text>
</comment>
<keyword evidence="2 8" id="KW-0813">Transport</keyword>
<dbReference type="Proteomes" id="UP000184432">
    <property type="component" value="Unassembled WGS sequence"/>
</dbReference>
<dbReference type="STRING" id="570521.SAMN04488508_10696"/>
<proteinExistence type="inferred from homology"/>
<keyword evidence="11" id="KW-1185">Reference proteome</keyword>
<dbReference type="InterPro" id="IPR039426">
    <property type="entry name" value="TonB-dep_rcpt-like"/>
</dbReference>
<dbReference type="Pfam" id="PF07715">
    <property type="entry name" value="Plug"/>
    <property type="match status" value="1"/>
</dbReference>
<dbReference type="PROSITE" id="PS52016">
    <property type="entry name" value="TONB_DEPENDENT_REC_3"/>
    <property type="match status" value="1"/>
</dbReference>
<dbReference type="PANTHER" id="PTHR30069">
    <property type="entry name" value="TONB-DEPENDENT OUTER MEMBRANE RECEPTOR"/>
    <property type="match status" value="1"/>
</dbReference>
<evidence type="ECO:0000256" key="7">
    <source>
        <dbReference type="ARBA" id="ARBA00023237"/>
    </source>
</evidence>
<keyword evidence="7 8" id="KW-0998">Cell outer membrane</keyword>
<keyword evidence="3 8" id="KW-1134">Transmembrane beta strand</keyword>
<evidence type="ECO:0000313" key="10">
    <source>
        <dbReference type="EMBL" id="SHJ17800.1"/>
    </source>
</evidence>
<dbReference type="SUPFAM" id="SSF49464">
    <property type="entry name" value="Carboxypeptidase regulatory domain-like"/>
    <property type="match status" value="1"/>
</dbReference>
<dbReference type="Gene3D" id="2.60.40.1120">
    <property type="entry name" value="Carboxypeptidase-like, regulatory domain"/>
    <property type="match status" value="1"/>
</dbReference>
<keyword evidence="6 8" id="KW-0472">Membrane</keyword>
<evidence type="ECO:0000256" key="3">
    <source>
        <dbReference type="ARBA" id="ARBA00022452"/>
    </source>
</evidence>
<dbReference type="GO" id="GO:0044718">
    <property type="term" value="P:siderophore transmembrane transport"/>
    <property type="evidence" value="ECO:0007669"/>
    <property type="project" value="TreeGrafter"/>
</dbReference>
<evidence type="ECO:0000259" key="9">
    <source>
        <dbReference type="Pfam" id="PF07715"/>
    </source>
</evidence>
<comment type="subcellular location">
    <subcellularLocation>
        <location evidence="1 8">Cell outer membrane</location>
        <topology evidence="1 8">Multi-pass membrane protein</topology>
    </subcellularLocation>
</comment>
<accession>A0A1M6H6J1</accession>
<evidence type="ECO:0000256" key="2">
    <source>
        <dbReference type="ARBA" id="ARBA00022448"/>
    </source>
</evidence>
<dbReference type="EMBL" id="FQYP01000006">
    <property type="protein sequence ID" value="SHJ17800.1"/>
    <property type="molecule type" value="Genomic_DNA"/>
</dbReference>
<organism evidence="10 11">
    <name type="scientific">Aquimarina spongiae</name>
    <dbReference type="NCBI Taxonomy" id="570521"/>
    <lineage>
        <taxon>Bacteria</taxon>
        <taxon>Pseudomonadati</taxon>
        <taxon>Bacteroidota</taxon>
        <taxon>Flavobacteriia</taxon>
        <taxon>Flavobacteriales</taxon>
        <taxon>Flavobacteriaceae</taxon>
        <taxon>Aquimarina</taxon>
    </lineage>
</organism>
<dbReference type="InterPro" id="IPR012910">
    <property type="entry name" value="Plug_dom"/>
</dbReference>
<dbReference type="Gene3D" id="2.170.130.10">
    <property type="entry name" value="TonB-dependent receptor, plug domain"/>
    <property type="match status" value="1"/>
</dbReference>
<evidence type="ECO:0000256" key="6">
    <source>
        <dbReference type="ARBA" id="ARBA00023136"/>
    </source>
</evidence>
<dbReference type="InterPro" id="IPR036942">
    <property type="entry name" value="Beta-barrel_TonB_sf"/>
</dbReference>
<dbReference type="AlphaFoldDB" id="A0A1M6H6J1"/>
<dbReference type="InterPro" id="IPR037066">
    <property type="entry name" value="Plug_dom_sf"/>
</dbReference>
<evidence type="ECO:0000256" key="4">
    <source>
        <dbReference type="ARBA" id="ARBA00022692"/>
    </source>
</evidence>
<evidence type="ECO:0000256" key="5">
    <source>
        <dbReference type="ARBA" id="ARBA00022729"/>
    </source>
</evidence>
<dbReference type="GO" id="GO:0015344">
    <property type="term" value="F:siderophore uptake transmembrane transporter activity"/>
    <property type="evidence" value="ECO:0007669"/>
    <property type="project" value="TreeGrafter"/>
</dbReference>